<dbReference type="InterPro" id="IPR025609">
    <property type="entry name" value="Lsm14-like_N"/>
</dbReference>
<dbReference type="AlphaFoldDB" id="A0A1X2HLB3"/>
<accession>A0A1X2HLB3</accession>
<dbReference type="Pfam" id="PF09532">
    <property type="entry name" value="FDF"/>
    <property type="match status" value="1"/>
</dbReference>
<gene>
    <name evidence="6" type="ORF">BCR43DRAFT_489189</name>
</gene>
<keyword evidence="7" id="KW-1185">Reference proteome</keyword>
<dbReference type="PROSITE" id="PS51512">
    <property type="entry name" value="DFDF"/>
    <property type="match status" value="1"/>
</dbReference>
<dbReference type="InterPro" id="IPR025761">
    <property type="entry name" value="FFD_box"/>
</dbReference>
<proteinExistence type="predicted"/>
<feature type="domain" description="Sm" evidence="5">
    <location>
        <begin position="1"/>
        <end position="82"/>
    </location>
</feature>
<dbReference type="InParanoid" id="A0A1X2HLB3"/>
<dbReference type="OMA" id="PPKEEIY"/>
<protein>
    <submittedName>
        <fullName evidence="6">Scd6-like Sm domain-domain-containing protein</fullName>
    </submittedName>
</protein>
<feature type="compositionally biased region" description="Gly residues" evidence="2">
    <location>
        <begin position="361"/>
        <end position="385"/>
    </location>
</feature>
<dbReference type="InterPro" id="IPR047575">
    <property type="entry name" value="Sm"/>
</dbReference>
<sequence>MSGQNFIGSKISLISNSDIRYVGVLHSLDAEESTVALGQVRSYGTEGRRGKPEDEIPPSNNVFEYVVFRGSDIKDLQVFEAPTRQPPPQSSASVPNDPAIVNSTMPGYGAGNSMYGMPPYPQMHQYWGSPMYPPMPMGGPMGAPGMVPPGMPQPNMPNMPPTTQSAAPPSDAKAESKPQKPAAMPALDELEPKDTKKNIDSLSDRMNELAVEDKKEDDGQGNRPRRHGNRGPRRTSGANTRLNEEILNSEFDFESANAKFKKEKLAQLLKVGGAGDEEHAAIVADGDEEDEVHIPPPNDEAFYDKSKSFFDNISCESKERKEQPVNFDRRAKMQEERKQNLETFGVERPRYRNFRGRGGYRGRGGNTGGYNRGGRGGGFRGGRGGNTVPLA</sequence>
<feature type="compositionally biased region" description="Pro residues" evidence="2">
    <location>
        <begin position="146"/>
        <end position="160"/>
    </location>
</feature>
<evidence type="ECO:0000259" key="5">
    <source>
        <dbReference type="PROSITE" id="PS52002"/>
    </source>
</evidence>
<dbReference type="SUPFAM" id="SSF50182">
    <property type="entry name" value="Sm-like ribonucleoproteins"/>
    <property type="match status" value="1"/>
</dbReference>
<dbReference type="PROSITE" id="PS51513">
    <property type="entry name" value="FFD"/>
    <property type="match status" value="1"/>
</dbReference>
<feature type="region of interest" description="Disordered" evidence="2">
    <location>
        <begin position="285"/>
        <end position="304"/>
    </location>
</feature>
<evidence type="ECO:0000259" key="4">
    <source>
        <dbReference type="PROSITE" id="PS51513"/>
    </source>
</evidence>
<feature type="region of interest" description="Disordered" evidence="2">
    <location>
        <begin position="144"/>
        <end position="242"/>
    </location>
</feature>
<dbReference type="InterPro" id="IPR010920">
    <property type="entry name" value="LSM_dom_sf"/>
</dbReference>
<dbReference type="InterPro" id="IPR025762">
    <property type="entry name" value="DFDF"/>
</dbReference>
<dbReference type="CDD" id="cd01736">
    <property type="entry name" value="LSm14_N"/>
    <property type="match status" value="1"/>
</dbReference>
<feature type="short sequence motif" description="FFD box" evidence="1">
    <location>
        <begin position="301"/>
        <end position="317"/>
    </location>
</feature>
<comment type="caution">
    <text evidence="6">The sequence shown here is derived from an EMBL/GenBank/DDBJ whole genome shotgun (WGS) entry which is preliminary data.</text>
</comment>
<dbReference type="GO" id="GO:0034063">
    <property type="term" value="P:stress granule assembly"/>
    <property type="evidence" value="ECO:0007669"/>
    <property type="project" value="TreeGrafter"/>
</dbReference>
<feature type="compositionally biased region" description="Basic residues" evidence="2">
    <location>
        <begin position="223"/>
        <end position="233"/>
    </location>
</feature>
<dbReference type="FunCoup" id="A0A1X2HLB3">
    <property type="interactions" value="264"/>
</dbReference>
<evidence type="ECO:0000313" key="6">
    <source>
        <dbReference type="EMBL" id="ORY99376.1"/>
    </source>
</evidence>
<feature type="compositionally biased region" description="Basic and acidic residues" evidence="2">
    <location>
        <begin position="190"/>
        <end position="220"/>
    </location>
</feature>
<dbReference type="Proteomes" id="UP000242180">
    <property type="component" value="Unassembled WGS sequence"/>
</dbReference>
<dbReference type="GO" id="GO:0000932">
    <property type="term" value="C:P-body"/>
    <property type="evidence" value="ECO:0007669"/>
    <property type="project" value="TreeGrafter"/>
</dbReference>
<evidence type="ECO:0000259" key="3">
    <source>
        <dbReference type="PROSITE" id="PS51512"/>
    </source>
</evidence>
<evidence type="ECO:0000256" key="1">
    <source>
        <dbReference type="PROSITE-ProRule" id="PRU00846"/>
    </source>
</evidence>
<feature type="domain" description="DFDF" evidence="3">
    <location>
        <begin position="239"/>
        <end position="275"/>
    </location>
</feature>
<dbReference type="SMART" id="SM01271">
    <property type="entry name" value="LSM14"/>
    <property type="match status" value="1"/>
</dbReference>
<dbReference type="PROSITE" id="PS52002">
    <property type="entry name" value="SM"/>
    <property type="match status" value="1"/>
</dbReference>
<dbReference type="Pfam" id="PF12701">
    <property type="entry name" value="LSM14"/>
    <property type="match status" value="1"/>
</dbReference>
<evidence type="ECO:0000313" key="7">
    <source>
        <dbReference type="Proteomes" id="UP000242180"/>
    </source>
</evidence>
<dbReference type="PANTHER" id="PTHR13586">
    <property type="entry name" value="SCD6 PROTEIN-RELATED"/>
    <property type="match status" value="1"/>
</dbReference>
<feature type="compositionally biased region" description="Basic residues" evidence="2">
    <location>
        <begin position="351"/>
        <end position="360"/>
    </location>
</feature>
<dbReference type="EMBL" id="MCGN01000003">
    <property type="protein sequence ID" value="ORY99376.1"/>
    <property type="molecule type" value="Genomic_DNA"/>
</dbReference>
<evidence type="ECO:0000256" key="2">
    <source>
        <dbReference type="SAM" id="MobiDB-lite"/>
    </source>
</evidence>
<dbReference type="Gene3D" id="2.30.30.100">
    <property type="match status" value="1"/>
</dbReference>
<dbReference type="GO" id="GO:0003729">
    <property type="term" value="F:mRNA binding"/>
    <property type="evidence" value="ECO:0007669"/>
    <property type="project" value="TreeGrafter"/>
</dbReference>
<feature type="region of interest" description="Disordered" evidence="2">
    <location>
        <begin position="317"/>
        <end position="391"/>
    </location>
</feature>
<dbReference type="STRING" id="13706.A0A1X2HLB3"/>
<dbReference type="SMART" id="SM01199">
    <property type="entry name" value="FDF"/>
    <property type="match status" value="1"/>
</dbReference>
<organism evidence="6 7">
    <name type="scientific">Syncephalastrum racemosum</name>
    <name type="common">Filamentous fungus</name>
    <dbReference type="NCBI Taxonomy" id="13706"/>
    <lineage>
        <taxon>Eukaryota</taxon>
        <taxon>Fungi</taxon>
        <taxon>Fungi incertae sedis</taxon>
        <taxon>Mucoromycota</taxon>
        <taxon>Mucoromycotina</taxon>
        <taxon>Mucoromycetes</taxon>
        <taxon>Mucorales</taxon>
        <taxon>Syncephalastraceae</taxon>
        <taxon>Syncephalastrum</taxon>
    </lineage>
</organism>
<feature type="domain" description="FFD box profile" evidence="4">
    <location>
        <begin position="301"/>
        <end position="317"/>
    </location>
</feature>
<reference evidence="6 7" key="1">
    <citation type="submission" date="2016-07" db="EMBL/GenBank/DDBJ databases">
        <title>Pervasive Adenine N6-methylation of Active Genes in Fungi.</title>
        <authorList>
            <consortium name="DOE Joint Genome Institute"/>
            <person name="Mondo S.J."/>
            <person name="Dannebaum R.O."/>
            <person name="Kuo R.C."/>
            <person name="Labutti K."/>
            <person name="Haridas S."/>
            <person name="Kuo A."/>
            <person name="Salamov A."/>
            <person name="Ahrendt S.R."/>
            <person name="Lipzen A."/>
            <person name="Sullivan W."/>
            <person name="Andreopoulos W.B."/>
            <person name="Clum A."/>
            <person name="Lindquist E."/>
            <person name="Daum C."/>
            <person name="Ramamoorthy G.K."/>
            <person name="Gryganskyi A."/>
            <person name="Culley D."/>
            <person name="Magnuson J.K."/>
            <person name="James T.Y."/>
            <person name="O'Malley M.A."/>
            <person name="Stajich J.E."/>
            <person name="Spatafora J.W."/>
            <person name="Visel A."/>
            <person name="Grigoriev I.V."/>
        </authorList>
    </citation>
    <scope>NUCLEOTIDE SEQUENCE [LARGE SCALE GENOMIC DNA]</scope>
    <source>
        <strain evidence="6 7">NRRL 2496</strain>
    </source>
</reference>
<feature type="compositionally biased region" description="Basic and acidic residues" evidence="2">
    <location>
        <begin position="317"/>
        <end position="350"/>
    </location>
</feature>
<dbReference type="PANTHER" id="PTHR13586:SF0">
    <property type="entry name" value="TRAILER HITCH, ISOFORM H"/>
    <property type="match status" value="1"/>
</dbReference>
<dbReference type="OrthoDB" id="21539at2759"/>
<dbReference type="GO" id="GO:0033962">
    <property type="term" value="P:P-body assembly"/>
    <property type="evidence" value="ECO:0007669"/>
    <property type="project" value="TreeGrafter"/>
</dbReference>
<dbReference type="InterPro" id="IPR019050">
    <property type="entry name" value="FDF_dom"/>
</dbReference>
<name>A0A1X2HLB3_SYNRA</name>